<dbReference type="Pfam" id="PF11454">
    <property type="entry name" value="DUF3016"/>
    <property type="match status" value="1"/>
</dbReference>
<evidence type="ECO:0000256" key="1">
    <source>
        <dbReference type="SAM" id="SignalP"/>
    </source>
</evidence>
<evidence type="ECO:0000313" key="2">
    <source>
        <dbReference type="EMBL" id="TDP59030.1"/>
    </source>
</evidence>
<name>A0A4R6QA33_9BURK</name>
<dbReference type="InParanoid" id="A0A4R6QA33"/>
<dbReference type="AlphaFoldDB" id="A0A4R6QA33"/>
<dbReference type="EMBL" id="SNXS01000019">
    <property type="protein sequence ID" value="TDP59030.1"/>
    <property type="molecule type" value="Genomic_DNA"/>
</dbReference>
<accession>A0A4R6QA33</accession>
<evidence type="ECO:0000313" key="3">
    <source>
        <dbReference type="Proteomes" id="UP000295361"/>
    </source>
</evidence>
<comment type="caution">
    <text evidence="2">The sequence shown here is derived from an EMBL/GenBank/DDBJ whole genome shotgun (WGS) entry which is preliminary data.</text>
</comment>
<feature type="chain" id="PRO_5020194572" evidence="1">
    <location>
        <begin position="20"/>
        <end position="162"/>
    </location>
</feature>
<reference evidence="2 3" key="1">
    <citation type="submission" date="2019-03" db="EMBL/GenBank/DDBJ databases">
        <title>Genomic Encyclopedia of Type Strains, Phase IV (KMG-IV): sequencing the most valuable type-strain genomes for metagenomic binning, comparative biology and taxonomic classification.</title>
        <authorList>
            <person name="Goeker M."/>
        </authorList>
    </citation>
    <scope>NUCLEOTIDE SEQUENCE [LARGE SCALE GENOMIC DNA]</scope>
    <source>
        <strain evidence="2 3">DSM 16998</strain>
    </source>
</reference>
<sequence length="162" mass="17578">MKKIAVMLGLLGAAAGALAGVDVRFVSPDKFIDIGRDEAQQQQVLQGLEAHLKAVGDKRVSRSQTLLIEVLDVNLAGDERLIPSRGAMLRVLRGATPPSIQLRYTLSEAGIVLRSGESRLSDLGYQDGFNRYSGSDALRYEKAMVDDWFRSEFSLASAKAAP</sequence>
<proteinExistence type="predicted"/>
<gene>
    <name evidence="2" type="ORF">DES47_11911</name>
</gene>
<dbReference type="Proteomes" id="UP000295361">
    <property type="component" value="Unassembled WGS sequence"/>
</dbReference>
<organism evidence="2 3">
    <name type="scientific">Roseateles toxinivorans</name>
    <dbReference type="NCBI Taxonomy" id="270368"/>
    <lineage>
        <taxon>Bacteria</taxon>
        <taxon>Pseudomonadati</taxon>
        <taxon>Pseudomonadota</taxon>
        <taxon>Betaproteobacteria</taxon>
        <taxon>Burkholderiales</taxon>
        <taxon>Sphaerotilaceae</taxon>
        <taxon>Roseateles</taxon>
    </lineage>
</organism>
<keyword evidence="3" id="KW-1185">Reference proteome</keyword>
<feature type="signal peptide" evidence="1">
    <location>
        <begin position="1"/>
        <end position="19"/>
    </location>
</feature>
<keyword evidence="1" id="KW-0732">Signal</keyword>
<protein>
    <submittedName>
        <fullName evidence="2">DUF3016 family protein</fullName>
    </submittedName>
</protein>
<dbReference type="InterPro" id="IPR021557">
    <property type="entry name" value="DUF3016"/>
</dbReference>